<comment type="function">
    <text evidence="1">Involved in calcium binding and microtubule stabilization.</text>
</comment>
<dbReference type="GO" id="GO:0005737">
    <property type="term" value="C:cytoplasm"/>
    <property type="evidence" value="ECO:0007669"/>
    <property type="project" value="TreeGrafter"/>
</dbReference>
<dbReference type="EMBL" id="GAMC01002899">
    <property type="protein sequence ID" value="JAC03657.1"/>
    <property type="molecule type" value="mRNA"/>
</dbReference>
<evidence type="ECO:0000256" key="4">
    <source>
        <dbReference type="PROSITE-ProRule" id="PRU01133"/>
    </source>
</evidence>
<keyword evidence="3" id="KW-0106">Calcium</keyword>
<dbReference type="PROSITE" id="PS01003">
    <property type="entry name" value="TCTP_2"/>
    <property type="match status" value="1"/>
</dbReference>
<gene>
    <name evidence="6" type="primary">TCTP</name>
</gene>
<feature type="non-terminal residue" evidence="6">
    <location>
        <position position="1"/>
    </location>
</feature>
<evidence type="ECO:0000259" key="5">
    <source>
        <dbReference type="PROSITE" id="PS51797"/>
    </source>
</evidence>
<proteinExistence type="evidence at transcript level"/>
<name>W8C8M7_CERCA</name>
<dbReference type="InterPro" id="IPR034737">
    <property type="entry name" value="TCTP"/>
</dbReference>
<comment type="similarity">
    <text evidence="4">Belongs to the TCTP family.</text>
</comment>
<dbReference type="InterPro" id="IPR018105">
    <property type="entry name" value="Translational_control_tumour_p"/>
</dbReference>
<feature type="domain" description="TCTP" evidence="5">
    <location>
        <begin position="36"/>
        <end position="207"/>
    </location>
</feature>
<dbReference type="AlphaFoldDB" id="W8C8M7"/>
<reference evidence="6" key="2">
    <citation type="journal article" date="2014" name="BMC Genomics">
        <title>A genomic perspective to assessing quality of mass-reared SIT flies used in Mediterranean fruit fly (Ceratitis capitata) eradication in California.</title>
        <authorList>
            <person name="Calla B."/>
            <person name="Hall B."/>
            <person name="Hou S."/>
            <person name="Geib S.M."/>
        </authorList>
    </citation>
    <scope>NUCLEOTIDE SEQUENCE</scope>
</reference>
<dbReference type="PRINTS" id="PR01653">
    <property type="entry name" value="TCTPROTEIN"/>
</dbReference>
<reference evidence="6" key="1">
    <citation type="submission" date="2013-07" db="EMBL/GenBank/DDBJ databases">
        <authorList>
            <person name="Geib S."/>
        </authorList>
    </citation>
    <scope>NUCLEOTIDE SEQUENCE</scope>
</reference>
<dbReference type="GO" id="GO:0005509">
    <property type="term" value="F:calcium ion binding"/>
    <property type="evidence" value="ECO:0007669"/>
    <property type="project" value="TreeGrafter"/>
</dbReference>
<evidence type="ECO:0000256" key="3">
    <source>
        <dbReference type="ARBA" id="ARBA00022837"/>
    </source>
</evidence>
<accession>W8C8M7</accession>
<evidence type="ECO:0000256" key="1">
    <source>
        <dbReference type="ARBA" id="ARBA00002114"/>
    </source>
</evidence>
<dbReference type="PANTHER" id="PTHR11991:SF0">
    <property type="entry name" value="TRANSLATIONALLY-CONTROLLED TUMOR PROTEIN"/>
    <property type="match status" value="1"/>
</dbReference>
<protein>
    <recommendedName>
        <fullName evidence="2">Translationally-controlled tumor protein homolog</fullName>
    </recommendedName>
</protein>
<dbReference type="OrthoDB" id="10248936at2759"/>
<evidence type="ECO:0000256" key="2">
    <source>
        <dbReference type="ARBA" id="ARBA00014759"/>
    </source>
</evidence>
<dbReference type="Pfam" id="PF00838">
    <property type="entry name" value="TCTP"/>
    <property type="match status" value="1"/>
</dbReference>
<dbReference type="InterPro" id="IPR011057">
    <property type="entry name" value="Mss4-like_sf"/>
</dbReference>
<sequence>LFAADVSAWLGVTNFVKKSEVSNFPSFQSQKTTVKMKIYKDIITGDEMFADTYKMKLVDEVIYEVYGKLVSRSQGEINIEGFNPSAEEADEGTDSAVETGVDVVLNHRLQECFAFGDKKSFTLYLKDYMKKVLAKLEENAPDQVEVFKTNMNKVMKEILGRFKDLQFYTGESMDCDGMVAMCEYREIDGTSTPVLMFFKHGLDEEKC</sequence>
<evidence type="ECO:0000313" key="6">
    <source>
        <dbReference type="EMBL" id="JAC03657.1"/>
    </source>
</evidence>
<dbReference type="PROSITE" id="PS01002">
    <property type="entry name" value="TCTP_1"/>
    <property type="match status" value="1"/>
</dbReference>
<dbReference type="PANTHER" id="PTHR11991">
    <property type="entry name" value="TRANSLATIONALLY CONTROLLED TUMOR PROTEIN-RELATED"/>
    <property type="match status" value="1"/>
</dbReference>
<dbReference type="Gene3D" id="2.170.150.10">
    <property type="entry name" value="Metal Binding Protein, Guanine Nucleotide Exchange Factor, Chain A"/>
    <property type="match status" value="1"/>
</dbReference>
<dbReference type="InterPro" id="IPR018103">
    <property type="entry name" value="Translation_control_tumour_CS"/>
</dbReference>
<dbReference type="SUPFAM" id="SSF51316">
    <property type="entry name" value="Mss4-like"/>
    <property type="match status" value="1"/>
</dbReference>
<dbReference type="PROSITE" id="PS51797">
    <property type="entry name" value="TCTP_3"/>
    <property type="match status" value="1"/>
</dbReference>
<organism evidence="6">
    <name type="scientific">Ceratitis capitata</name>
    <name type="common">Mediterranean fruit fly</name>
    <name type="synonym">Tephritis capitata</name>
    <dbReference type="NCBI Taxonomy" id="7213"/>
    <lineage>
        <taxon>Eukaryota</taxon>
        <taxon>Metazoa</taxon>
        <taxon>Ecdysozoa</taxon>
        <taxon>Arthropoda</taxon>
        <taxon>Hexapoda</taxon>
        <taxon>Insecta</taxon>
        <taxon>Pterygota</taxon>
        <taxon>Neoptera</taxon>
        <taxon>Endopterygota</taxon>
        <taxon>Diptera</taxon>
        <taxon>Brachycera</taxon>
        <taxon>Muscomorpha</taxon>
        <taxon>Tephritoidea</taxon>
        <taxon>Tephritidae</taxon>
        <taxon>Ceratitis</taxon>
        <taxon>Ceratitis</taxon>
    </lineage>
</organism>
<dbReference type="InterPro" id="IPR011323">
    <property type="entry name" value="Mss4/transl-control_tumour"/>
</dbReference>
<dbReference type="FunFam" id="2.170.150.10:FF:000002">
    <property type="entry name" value="Translationally-controlled tumor protein homolog"/>
    <property type="match status" value="1"/>
</dbReference>